<dbReference type="SFLD" id="SFLDS00019">
    <property type="entry name" value="Glutathione_Transferase_(cytos"/>
    <property type="match status" value="1"/>
</dbReference>
<evidence type="ECO:0000256" key="1">
    <source>
        <dbReference type="ARBA" id="ARBA00011067"/>
    </source>
</evidence>
<gene>
    <name evidence="4" type="ORF">MELIAE_LOCUS228</name>
</gene>
<evidence type="ECO:0000313" key="4">
    <source>
        <dbReference type="EMBL" id="CAH0545960.1"/>
    </source>
</evidence>
<dbReference type="InterPro" id="IPR004045">
    <property type="entry name" value="Glutathione_S-Trfase_N"/>
</dbReference>
<dbReference type="EMBL" id="OV121132">
    <property type="protein sequence ID" value="CAH0545960.1"/>
    <property type="molecule type" value="Genomic_DNA"/>
</dbReference>
<dbReference type="PANTHER" id="PTHR43968">
    <property type="match status" value="1"/>
</dbReference>
<dbReference type="Pfam" id="PF13410">
    <property type="entry name" value="GST_C_2"/>
    <property type="match status" value="1"/>
</dbReference>
<dbReference type="SUPFAM" id="SSF47616">
    <property type="entry name" value="GST C-terminal domain-like"/>
    <property type="match status" value="1"/>
</dbReference>
<dbReference type="GO" id="GO:0045174">
    <property type="term" value="F:glutathione dehydrogenase (ascorbate) activity"/>
    <property type="evidence" value="ECO:0007669"/>
    <property type="project" value="TreeGrafter"/>
</dbReference>
<proteinExistence type="inferred from homology"/>
<dbReference type="GO" id="GO:0006749">
    <property type="term" value="P:glutathione metabolic process"/>
    <property type="evidence" value="ECO:0007669"/>
    <property type="project" value="TreeGrafter"/>
</dbReference>
<dbReference type="SFLD" id="SFLDG00358">
    <property type="entry name" value="Main_(cytGST)"/>
    <property type="match status" value="1"/>
</dbReference>
<dbReference type="FunFam" id="1.20.1050.10:FF:000009">
    <property type="entry name" value="Glutathione S-transferase omega-1"/>
    <property type="match status" value="1"/>
</dbReference>
<evidence type="ECO:0000259" key="3">
    <source>
        <dbReference type="Pfam" id="PF13417"/>
    </source>
</evidence>
<dbReference type="Gene3D" id="3.40.30.10">
    <property type="entry name" value="Glutaredoxin"/>
    <property type="match status" value="2"/>
</dbReference>
<name>A0A9P0F8P5_BRAAE</name>
<evidence type="ECO:0000256" key="2">
    <source>
        <dbReference type="ARBA" id="ARBA00023002"/>
    </source>
</evidence>
<dbReference type="GO" id="GO:0005737">
    <property type="term" value="C:cytoplasm"/>
    <property type="evidence" value="ECO:0007669"/>
    <property type="project" value="InterPro"/>
</dbReference>
<accession>A0A9P0F8P5</accession>
<dbReference type="SUPFAM" id="SSF52833">
    <property type="entry name" value="Thioredoxin-like"/>
    <property type="match status" value="2"/>
</dbReference>
<dbReference type="Gene3D" id="1.20.1050.10">
    <property type="match status" value="1"/>
</dbReference>
<dbReference type="PANTHER" id="PTHR43968:SF6">
    <property type="entry name" value="GLUTATHIONE S-TRANSFERASE OMEGA"/>
    <property type="match status" value="1"/>
</dbReference>
<sequence>MSELHLGKGSTQPAKVEGLLRLYSMKFCPFAQRARLVLKAKGIDHDIVNINLTDKPEWYTNIHPEGKVPALDIGTKVVVESTDICDYLDETYPQVPLYSSDPEVKKQEKELIKKIGDVVGVFSKCVFGTETKTPEEWLKDILDALDVFEKDLTKKGTVFFGGDSPNMVDYMLWPWGERAACVAVVLKEKLPIKDDDIPNLRKWRKEMRKQPVCDAVYNGPEKFWKCVEAKLKGEKIDYDRSNQPEKIEGLLRLYSSKFCPSSQTVRLVLIAKRIEHDIVNINLKDKPDWYTNVHPEGKVPALDTGSKILLKSGDICDYLDKTFQEVPLYCSNPEIKKQEKELIHKIGAVFSECTFGPEEILEALDVDYTLWPWDVKAYCVAVVDKETKEKVLMNFFVDPQFFAMSSSLNLKVDDMPNMRKWWIEMRKQPACDAIYIGPDKFCKFCKKYHIKLATIAIMAMLGLPY</sequence>
<dbReference type="Proteomes" id="UP001154078">
    <property type="component" value="Chromosome 1"/>
</dbReference>
<reference evidence="4" key="1">
    <citation type="submission" date="2021-12" db="EMBL/GenBank/DDBJ databases">
        <authorList>
            <person name="King R."/>
        </authorList>
    </citation>
    <scope>NUCLEOTIDE SEQUENCE</scope>
</reference>
<dbReference type="OrthoDB" id="4951845at2759"/>
<dbReference type="InterPro" id="IPR040079">
    <property type="entry name" value="Glutathione_S-Trfase"/>
</dbReference>
<dbReference type="InterPro" id="IPR036249">
    <property type="entry name" value="Thioredoxin-like_sf"/>
</dbReference>
<dbReference type="FunFam" id="3.40.30.10:FF:000123">
    <property type="entry name" value="Glutathione transferase o1"/>
    <property type="match status" value="2"/>
</dbReference>
<keyword evidence="5" id="KW-1185">Reference proteome</keyword>
<dbReference type="PRINTS" id="PR01625">
    <property type="entry name" value="GSTRNSFRASEO"/>
</dbReference>
<dbReference type="GO" id="GO:0004364">
    <property type="term" value="F:glutathione transferase activity"/>
    <property type="evidence" value="ECO:0007669"/>
    <property type="project" value="InterPro"/>
</dbReference>
<dbReference type="Pfam" id="PF13417">
    <property type="entry name" value="GST_N_3"/>
    <property type="match status" value="2"/>
</dbReference>
<protein>
    <recommendedName>
        <fullName evidence="3">GST N-terminal domain-containing protein</fullName>
    </recommendedName>
</protein>
<feature type="domain" description="GST N-terminal" evidence="3">
    <location>
        <begin position="22"/>
        <end position="94"/>
    </location>
</feature>
<keyword evidence="2" id="KW-0560">Oxidoreductase</keyword>
<organism evidence="4 5">
    <name type="scientific">Brassicogethes aeneus</name>
    <name type="common">Rape pollen beetle</name>
    <name type="synonym">Meligethes aeneus</name>
    <dbReference type="NCBI Taxonomy" id="1431903"/>
    <lineage>
        <taxon>Eukaryota</taxon>
        <taxon>Metazoa</taxon>
        <taxon>Ecdysozoa</taxon>
        <taxon>Arthropoda</taxon>
        <taxon>Hexapoda</taxon>
        <taxon>Insecta</taxon>
        <taxon>Pterygota</taxon>
        <taxon>Neoptera</taxon>
        <taxon>Endopterygota</taxon>
        <taxon>Coleoptera</taxon>
        <taxon>Polyphaga</taxon>
        <taxon>Cucujiformia</taxon>
        <taxon>Nitidulidae</taxon>
        <taxon>Meligethinae</taxon>
        <taxon>Brassicogethes</taxon>
    </lineage>
</organism>
<dbReference type="InterPro" id="IPR050983">
    <property type="entry name" value="GST_Omega/HSP26"/>
</dbReference>
<comment type="similarity">
    <text evidence="1">Belongs to the GST superfamily. Omega family.</text>
</comment>
<evidence type="ECO:0000313" key="5">
    <source>
        <dbReference type="Proteomes" id="UP001154078"/>
    </source>
</evidence>
<dbReference type="AlphaFoldDB" id="A0A9P0F8P5"/>
<dbReference type="InterPro" id="IPR005442">
    <property type="entry name" value="GST_omega"/>
</dbReference>
<dbReference type="InterPro" id="IPR036282">
    <property type="entry name" value="Glutathione-S-Trfase_C_sf"/>
</dbReference>
<feature type="domain" description="GST N-terminal" evidence="3">
    <location>
        <begin position="253"/>
        <end position="325"/>
    </location>
</feature>